<name>A0AA86IF21_PRIMG</name>
<reference evidence="1 2" key="1">
    <citation type="submission" date="2017-07" db="EMBL/GenBank/DDBJ databases">
        <title>Isolation and development of strain Bacillus megaterium SR7 for enhanced growth and metabolite production under supercritical carbon dioxide.</title>
        <authorList>
            <person name="Freedman A.J.E."/>
            <person name="Peet K.C."/>
            <person name="Boock J.T."/>
            <person name="Penn K."/>
            <person name="Prather K.L.J."/>
            <person name="Thompson J.R."/>
        </authorList>
    </citation>
    <scope>NUCLEOTIDE SEQUENCE [LARGE SCALE GENOMIC DNA]</scope>
    <source>
        <strain evidence="1 2">SR7</strain>
    </source>
</reference>
<dbReference type="EMBL" id="CP022674">
    <property type="protein sequence ID" value="AXI32646.1"/>
    <property type="molecule type" value="Genomic_DNA"/>
</dbReference>
<organism evidence="1 2">
    <name type="scientific">Priestia megaterium</name>
    <name type="common">Bacillus megaterium</name>
    <dbReference type="NCBI Taxonomy" id="1404"/>
    <lineage>
        <taxon>Bacteria</taxon>
        <taxon>Bacillati</taxon>
        <taxon>Bacillota</taxon>
        <taxon>Bacilli</taxon>
        <taxon>Bacillales</taxon>
        <taxon>Bacillaceae</taxon>
        <taxon>Priestia</taxon>
    </lineage>
</organism>
<dbReference type="Proteomes" id="UP000253834">
    <property type="component" value="Chromosome"/>
</dbReference>
<evidence type="ECO:0000313" key="2">
    <source>
        <dbReference type="Proteomes" id="UP000253834"/>
    </source>
</evidence>
<dbReference type="AlphaFoldDB" id="A0AA86IF21"/>
<evidence type="ECO:0000313" key="1">
    <source>
        <dbReference type="EMBL" id="AXI32646.1"/>
    </source>
</evidence>
<proteinExistence type="predicted"/>
<protein>
    <submittedName>
        <fullName evidence="1">Uncharacterized protein</fullName>
    </submittedName>
</protein>
<gene>
    <name evidence="1" type="ORF">CIB87_28060</name>
</gene>
<sequence length="173" mass="20147">MRKHLVINGVDFEVGNFEEQLVKNEESNEDLKEISFTFFIVGESENNLYQAFFNASQYEVVIPETNEMFKAHKESLSYSYNATSISTDTRVDFRIVLKQESEIEPEGPLSDTNKLLASVAKEAIEAKMKLKALMEILEERELITQEQIQQRLKENFEEDFKKFQEELFIGITD</sequence>
<accession>A0AA86IF21</accession>
<dbReference type="RefSeq" id="WP_114897326.1">
    <property type="nucleotide sequence ID" value="NZ_CP022674.1"/>
</dbReference>